<dbReference type="EMBL" id="LN609529">
    <property type="protein sequence ID" value="CEF70006.1"/>
    <property type="molecule type" value="Genomic_DNA"/>
</dbReference>
<organism evidence="2">
    <name type="scientific">Strongyloides ratti</name>
    <name type="common">Parasitic roundworm</name>
    <dbReference type="NCBI Taxonomy" id="34506"/>
    <lineage>
        <taxon>Eukaryota</taxon>
        <taxon>Metazoa</taxon>
        <taxon>Ecdysozoa</taxon>
        <taxon>Nematoda</taxon>
        <taxon>Chromadorea</taxon>
        <taxon>Rhabditida</taxon>
        <taxon>Tylenchina</taxon>
        <taxon>Panagrolaimomorpha</taxon>
        <taxon>Strongyloidoidea</taxon>
        <taxon>Strongyloididae</taxon>
        <taxon>Strongyloides</taxon>
    </lineage>
</organism>
<feature type="chain" id="PRO_5015031127" evidence="1">
    <location>
        <begin position="23"/>
        <end position="113"/>
    </location>
</feature>
<gene>
    <name evidence="7" type="ORF">SRAE_2000465000</name>
    <name evidence="3 5 6 8" type="ORF">SRAE_2000465200</name>
</gene>
<keyword evidence="4" id="KW-1185">Reference proteome</keyword>
<evidence type="ECO:0000313" key="7">
    <source>
        <dbReference type="WormBase" id="SRAE_2000465000"/>
    </source>
</evidence>
<dbReference type="WBParaSite" id="SRAE_2000465000.1">
    <property type="protein sequence ID" value="SRAE_2000465000.1"/>
    <property type="gene ID" value="WBGene00264884"/>
</dbReference>
<accession>A0A090LQX6</accession>
<keyword evidence="1" id="KW-0732">Signal</keyword>
<dbReference type="WBParaSite" id="SRAE_2000465200.1">
    <property type="protein sequence ID" value="SRAE_2000465200.1"/>
    <property type="gene ID" value="WBGene00264887"/>
</dbReference>
<protein>
    <submittedName>
        <fullName evidence="2 5">Uncharacterized protein</fullName>
    </submittedName>
</protein>
<dbReference type="AlphaFoldDB" id="A0A090LQX6"/>
<dbReference type="Proteomes" id="UP000035682">
    <property type="component" value="Unplaced"/>
</dbReference>
<evidence type="ECO:0000313" key="5">
    <source>
        <dbReference type="WBParaSite" id="SRAE_2000465000.1"/>
    </source>
</evidence>
<reference evidence="5 6" key="2">
    <citation type="submission" date="2020-12" db="UniProtKB">
        <authorList>
            <consortium name="WormBaseParasite"/>
        </authorList>
    </citation>
    <scope>IDENTIFICATION</scope>
</reference>
<dbReference type="CTD" id="36382377"/>
<reference evidence="2 4" key="1">
    <citation type="submission" date="2014-09" db="EMBL/GenBank/DDBJ databases">
        <authorList>
            <person name="Martin A.A."/>
        </authorList>
    </citation>
    <scope>NUCLEOTIDE SEQUENCE</scope>
    <source>
        <strain evidence="4">ED321</strain>
        <strain evidence="2">ED321 Heterogonic</strain>
    </source>
</reference>
<dbReference type="EMBL" id="LN609529">
    <property type="protein sequence ID" value="CEF70009.1"/>
    <property type="molecule type" value="Genomic_DNA"/>
</dbReference>
<dbReference type="RefSeq" id="XP_024509205.1">
    <property type="nucleotide sequence ID" value="XM_024643546.1"/>
</dbReference>
<feature type="signal peptide" evidence="1">
    <location>
        <begin position="1"/>
        <end position="22"/>
    </location>
</feature>
<evidence type="ECO:0000313" key="8">
    <source>
        <dbReference type="WormBase" id="SRAE_2000465200"/>
    </source>
</evidence>
<sequence length="113" mass="13225">MYYFKLTIFTTILLISLDFSKGFKLQDYKARNLVFKNEKLDRFRREDATTKATPTEDATMSDEEFLKFAFQSTADPVYYLNITAYYELLNLLTTTPAPTFGEKVKNFFSFVFG</sequence>
<dbReference type="WormBase" id="SRAE_2000465200">
    <property type="protein sequence ID" value="SRP00579"/>
    <property type="gene ID" value="WBGene00264887"/>
</dbReference>
<evidence type="ECO:0000313" key="4">
    <source>
        <dbReference type="Proteomes" id="UP000035682"/>
    </source>
</evidence>
<evidence type="ECO:0000313" key="2">
    <source>
        <dbReference type="EMBL" id="CEF70006.1"/>
    </source>
</evidence>
<evidence type="ECO:0000256" key="1">
    <source>
        <dbReference type="SAM" id="SignalP"/>
    </source>
</evidence>
<dbReference type="GeneID" id="36382377"/>
<dbReference type="WormBase" id="SRAE_2000465000">
    <property type="protein sequence ID" value="SRP00579"/>
    <property type="gene ID" value="WBGene00264884"/>
</dbReference>
<name>A0A090LQX6_STRRB</name>
<proteinExistence type="predicted"/>
<evidence type="ECO:0000313" key="3">
    <source>
        <dbReference type="EMBL" id="CEF70009.1"/>
    </source>
</evidence>
<evidence type="ECO:0000313" key="6">
    <source>
        <dbReference type="WBParaSite" id="SRAE_2000465200.1"/>
    </source>
</evidence>